<evidence type="ECO:0000256" key="1">
    <source>
        <dbReference type="SAM" id="Phobius"/>
    </source>
</evidence>
<keyword evidence="4" id="KW-1185">Reference proteome</keyword>
<dbReference type="InterPro" id="IPR007492">
    <property type="entry name" value="LytTR_DNA-bd_dom"/>
</dbReference>
<evidence type="ECO:0000313" key="3">
    <source>
        <dbReference type="EMBL" id="MET3527098.1"/>
    </source>
</evidence>
<keyword evidence="1" id="KW-1133">Transmembrane helix</keyword>
<dbReference type="SMART" id="SM00850">
    <property type="entry name" value="LytTR"/>
    <property type="match status" value="1"/>
</dbReference>
<sequence>MSGVFWRAVPLFAVTVLALNTVNMLTAIQDRPHEPWIVPAVEEYTSAVCAIGFMWIGWIAFRIAPPDSRPLWRMLLVQGLGLLAFAAAHVTGFYLLRALIFGWLRIPFEFDLPARFVYEARKDAIGYFIGVAAFWGMARLYGPQAAAAPEPAAGPAMFDIRDGARVLRVPLVDILAIASAGNYAEFTLADGRKPLMRSSLTALDAQLAPLGFVRTHRSWLVNSGRVTELRPERSGDYTVVLGGVEAPLSRRFPQALARIRGA</sequence>
<proteinExistence type="predicted"/>
<dbReference type="RefSeq" id="WP_354297615.1">
    <property type="nucleotide sequence ID" value="NZ_JBEPLU010000001.1"/>
</dbReference>
<protein>
    <recommendedName>
        <fullName evidence="2">HTH LytTR-type domain-containing protein</fullName>
    </recommendedName>
</protein>
<dbReference type="Gene3D" id="2.40.50.1020">
    <property type="entry name" value="LytTr DNA-binding domain"/>
    <property type="match status" value="1"/>
</dbReference>
<dbReference type="PROSITE" id="PS50930">
    <property type="entry name" value="HTH_LYTTR"/>
    <property type="match status" value="1"/>
</dbReference>
<dbReference type="InterPro" id="IPR046947">
    <property type="entry name" value="LytR-like"/>
</dbReference>
<dbReference type="PIRSF" id="PIRSF031767">
    <property type="entry name" value="MHYE_LytTR"/>
    <property type="match status" value="1"/>
</dbReference>
<evidence type="ECO:0000259" key="2">
    <source>
        <dbReference type="PROSITE" id="PS50930"/>
    </source>
</evidence>
<dbReference type="PANTHER" id="PTHR37299:SF1">
    <property type="entry name" value="STAGE 0 SPORULATION PROTEIN A HOMOLOG"/>
    <property type="match status" value="1"/>
</dbReference>
<keyword evidence="1" id="KW-0472">Membrane</keyword>
<feature type="transmembrane region" description="Helical" evidence="1">
    <location>
        <begin position="82"/>
        <end position="104"/>
    </location>
</feature>
<reference evidence="3 4" key="1">
    <citation type="submission" date="2024-06" db="EMBL/GenBank/DDBJ databases">
        <title>Genomic Encyclopedia of Type Strains, Phase IV (KMG-IV): sequencing the most valuable type-strain genomes for metagenomic binning, comparative biology and taxonomic classification.</title>
        <authorList>
            <person name="Goeker M."/>
        </authorList>
    </citation>
    <scope>NUCLEOTIDE SEQUENCE [LARGE SCALE GENOMIC DNA]</scope>
    <source>
        <strain evidence="3 4">DSM 17809</strain>
    </source>
</reference>
<feature type="transmembrane region" description="Helical" evidence="1">
    <location>
        <begin position="43"/>
        <end position="61"/>
    </location>
</feature>
<feature type="domain" description="HTH LytTR-type" evidence="2">
    <location>
        <begin position="158"/>
        <end position="262"/>
    </location>
</feature>
<dbReference type="PANTHER" id="PTHR37299">
    <property type="entry name" value="TRANSCRIPTIONAL REGULATOR-RELATED"/>
    <property type="match status" value="1"/>
</dbReference>
<dbReference type="InterPro" id="IPR012379">
    <property type="entry name" value="LytTR_MHYE"/>
</dbReference>
<accession>A0ABV2EJA6</accession>
<comment type="caution">
    <text evidence="3">The sequence shown here is derived from an EMBL/GenBank/DDBJ whole genome shotgun (WGS) entry which is preliminary data.</text>
</comment>
<evidence type="ECO:0000313" key="4">
    <source>
        <dbReference type="Proteomes" id="UP001549110"/>
    </source>
</evidence>
<keyword evidence="1" id="KW-0812">Transmembrane</keyword>
<dbReference type="EMBL" id="JBEPLU010000001">
    <property type="protein sequence ID" value="MET3527098.1"/>
    <property type="molecule type" value="Genomic_DNA"/>
</dbReference>
<gene>
    <name evidence="3" type="ORF">ABID41_002193</name>
</gene>
<dbReference type="Proteomes" id="UP001549110">
    <property type="component" value="Unassembled WGS sequence"/>
</dbReference>
<dbReference type="Pfam" id="PF04397">
    <property type="entry name" value="LytTR"/>
    <property type="match status" value="1"/>
</dbReference>
<organism evidence="3 4">
    <name type="scientific">Phenylobacterium koreense</name>
    <dbReference type="NCBI Taxonomy" id="266125"/>
    <lineage>
        <taxon>Bacteria</taxon>
        <taxon>Pseudomonadati</taxon>
        <taxon>Pseudomonadota</taxon>
        <taxon>Alphaproteobacteria</taxon>
        <taxon>Caulobacterales</taxon>
        <taxon>Caulobacteraceae</taxon>
        <taxon>Phenylobacterium</taxon>
    </lineage>
</organism>
<name>A0ABV2EJA6_9CAUL</name>